<name>A0A4Y9S450_9BURK</name>
<accession>A0A4Y9S450</accession>
<protein>
    <submittedName>
        <fullName evidence="1">Uncharacterized protein</fullName>
    </submittedName>
</protein>
<reference evidence="1 2" key="1">
    <citation type="submission" date="2019-03" db="EMBL/GenBank/DDBJ databases">
        <title>Draft Genome Sequence of Duganella callidus sp. nov., a Novel Duganella Species Isolated from Cultivated Soil.</title>
        <authorList>
            <person name="Raths R."/>
            <person name="Peta V."/>
            <person name="Bucking H."/>
        </authorList>
    </citation>
    <scope>NUCLEOTIDE SEQUENCE [LARGE SCALE GENOMIC DNA]</scope>
    <source>
        <strain evidence="1 2">DN04</strain>
    </source>
</reference>
<keyword evidence="2" id="KW-1185">Reference proteome</keyword>
<dbReference type="AlphaFoldDB" id="A0A4Y9S450"/>
<gene>
    <name evidence="1" type="ORF">E4L98_24975</name>
</gene>
<dbReference type="EMBL" id="SPVG01000245">
    <property type="protein sequence ID" value="TFW15951.1"/>
    <property type="molecule type" value="Genomic_DNA"/>
</dbReference>
<comment type="caution">
    <text evidence="1">The sequence shown here is derived from an EMBL/GenBank/DDBJ whole genome shotgun (WGS) entry which is preliminary data.</text>
</comment>
<dbReference type="OrthoDB" id="8762239at2"/>
<proteinExistence type="predicted"/>
<evidence type="ECO:0000313" key="2">
    <source>
        <dbReference type="Proteomes" id="UP000297729"/>
    </source>
</evidence>
<evidence type="ECO:0000313" key="1">
    <source>
        <dbReference type="EMBL" id="TFW15951.1"/>
    </source>
</evidence>
<dbReference type="RefSeq" id="WP_135204237.1">
    <property type="nucleotide sequence ID" value="NZ_SPVG01000245.1"/>
</dbReference>
<organism evidence="1 2">
    <name type="scientific">Duganella callida</name>
    <dbReference type="NCBI Taxonomy" id="2561932"/>
    <lineage>
        <taxon>Bacteria</taxon>
        <taxon>Pseudomonadati</taxon>
        <taxon>Pseudomonadota</taxon>
        <taxon>Betaproteobacteria</taxon>
        <taxon>Burkholderiales</taxon>
        <taxon>Oxalobacteraceae</taxon>
        <taxon>Telluria group</taxon>
        <taxon>Duganella</taxon>
    </lineage>
</organism>
<dbReference type="Proteomes" id="UP000297729">
    <property type="component" value="Unassembled WGS sequence"/>
</dbReference>
<sequence length="101" mass="11506">MRISADPKSPHYSTCSRQATVFLNGEQLKHCVTADDEAGTAECYRLDANGEIFRDGEFAELQVLRGQVEIVLEDMDFDAWLRRRTERAHADFMARTSRLPA</sequence>